<feature type="transmembrane region" description="Helical" evidence="1">
    <location>
        <begin position="236"/>
        <end position="253"/>
    </location>
</feature>
<feature type="transmembrane region" description="Helical" evidence="1">
    <location>
        <begin position="150"/>
        <end position="173"/>
    </location>
</feature>
<dbReference type="GeneID" id="106460360"/>
<protein>
    <submittedName>
        <fullName evidence="3">G-protein coupled receptor 143-like isoform X2</fullName>
    </submittedName>
</protein>
<feature type="transmembrane region" description="Helical" evidence="1">
    <location>
        <begin position="108"/>
        <end position="130"/>
    </location>
</feature>
<dbReference type="RefSeq" id="XP_022242773.1">
    <property type="nucleotide sequence ID" value="XM_022387065.1"/>
</dbReference>
<keyword evidence="1" id="KW-0812">Transmembrane</keyword>
<organism evidence="2 3">
    <name type="scientific">Limulus polyphemus</name>
    <name type="common">Atlantic horseshoe crab</name>
    <dbReference type="NCBI Taxonomy" id="6850"/>
    <lineage>
        <taxon>Eukaryota</taxon>
        <taxon>Metazoa</taxon>
        <taxon>Ecdysozoa</taxon>
        <taxon>Arthropoda</taxon>
        <taxon>Chelicerata</taxon>
        <taxon>Merostomata</taxon>
        <taxon>Xiphosura</taxon>
        <taxon>Limulidae</taxon>
        <taxon>Limulus</taxon>
    </lineage>
</organism>
<name>A0ABM1SGL8_LIMPO</name>
<dbReference type="PRINTS" id="PR00965">
    <property type="entry name" value="OCULARALBNSM"/>
</dbReference>
<proteinExistence type="predicted"/>
<feature type="transmembrane region" description="Helical" evidence="1">
    <location>
        <begin position="72"/>
        <end position="96"/>
    </location>
</feature>
<sequence length="254" mass="28901">MASPSLDTFCCAVSEDHPSLQRRLHFSSSPYNIVCAISSLLGIFGASYQIFPSSDDSHSRHAPLSGHRQKHIITYLAVADLFASFGIFLRSILWLTENDWMSNIDSEAGSSFCAIISGWIQFCYGATYLWTLCYAIDVLKTIKQKTWTPIIYHCVAWGIPMTLTICGMTVLYAPDFKCHSNVFHVLTNYLITYIPILTVMIVNPVLYCVASNKAIQLVSSLLGRFTQQERQMMSALREKFFSIVLVFYVWWWIK</sequence>
<dbReference type="Gene3D" id="1.20.1070.10">
    <property type="entry name" value="Rhodopsin 7-helix transmembrane proteins"/>
    <property type="match status" value="1"/>
</dbReference>
<dbReference type="Proteomes" id="UP000694941">
    <property type="component" value="Unplaced"/>
</dbReference>
<keyword evidence="1" id="KW-1133">Transmembrane helix</keyword>
<dbReference type="InterPro" id="IPR001414">
    <property type="entry name" value="GPR143"/>
</dbReference>
<gene>
    <name evidence="3" type="primary">LOC106460360</name>
</gene>
<evidence type="ECO:0000313" key="3">
    <source>
        <dbReference type="RefSeq" id="XP_022242773.1"/>
    </source>
</evidence>
<feature type="transmembrane region" description="Helical" evidence="1">
    <location>
        <begin position="193"/>
        <end position="215"/>
    </location>
</feature>
<dbReference type="PANTHER" id="PTHR15177:SF2">
    <property type="entry name" value="G-PROTEIN COUPLED RECEPTOR 143"/>
    <property type="match status" value="1"/>
</dbReference>
<dbReference type="Pfam" id="PF02101">
    <property type="entry name" value="Ocular_alb"/>
    <property type="match status" value="1"/>
</dbReference>
<accession>A0ABM1SGL8</accession>
<keyword evidence="1" id="KW-0472">Membrane</keyword>
<evidence type="ECO:0000256" key="1">
    <source>
        <dbReference type="SAM" id="Phobius"/>
    </source>
</evidence>
<feature type="transmembrane region" description="Helical" evidence="1">
    <location>
        <begin position="31"/>
        <end position="51"/>
    </location>
</feature>
<evidence type="ECO:0000313" key="2">
    <source>
        <dbReference type="Proteomes" id="UP000694941"/>
    </source>
</evidence>
<keyword evidence="2" id="KW-1185">Reference proteome</keyword>
<dbReference type="PANTHER" id="PTHR15177">
    <property type="entry name" value="G-PROTEIN COUPLED RECEPTOR 143"/>
    <property type="match status" value="1"/>
</dbReference>
<reference evidence="3" key="1">
    <citation type="submission" date="2025-08" db="UniProtKB">
        <authorList>
            <consortium name="RefSeq"/>
        </authorList>
    </citation>
    <scope>IDENTIFICATION</scope>
    <source>
        <tissue evidence="3">Muscle</tissue>
    </source>
</reference>